<name>A0A7C8ZBB9_OPUST</name>
<organism evidence="1">
    <name type="scientific">Opuntia streptacantha</name>
    <name type="common">Prickly pear cactus</name>
    <name type="synonym">Opuntia cardona</name>
    <dbReference type="NCBI Taxonomy" id="393608"/>
    <lineage>
        <taxon>Eukaryota</taxon>
        <taxon>Viridiplantae</taxon>
        <taxon>Streptophyta</taxon>
        <taxon>Embryophyta</taxon>
        <taxon>Tracheophyta</taxon>
        <taxon>Spermatophyta</taxon>
        <taxon>Magnoliopsida</taxon>
        <taxon>eudicotyledons</taxon>
        <taxon>Gunneridae</taxon>
        <taxon>Pentapetalae</taxon>
        <taxon>Caryophyllales</taxon>
        <taxon>Cactineae</taxon>
        <taxon>Cactaceae</taxon>
        <taxon>Opuntioideae</taxon>
        <taxon>Opuntia</taxon>
    </lineage>
</organism>
<reference evidence="1" key="1">
    <citation type="journal article" date="2013" name="J. Plant Res.">
        <title>Effect of fungi and light on seed germination of three Opuntia species from semiarid lands of central Mexico.</title>
        <authorList>
            <person name="Delgado-Sanchez P."/>
            <person name="Jimenez-Bremont J.F."/>
            <person name="Guerrero-Gonzalez Mde L."/>
            <person name="Flores J."/>
        </authorList>
    </citation>
    <scope>NUCLEOTIDE SEQUENCE</scope>
    <source>
        <tissue evidence="1">Cladode</tissue>
    </source>
</reference>
<proteinExistence type="predicted"/>
<protein>
    <submittedName>
        <fullName evidence="1">Uncharacterized protein</fullName>
    </submittedName>
</protein>
<reference evidence="1" key="2">
    <citation type="submission" date="2020-07" db="EMBL/GenBank/DDBJ databases">
        <authorList>
            <person name="Vera ALvarez R."/>
            <person name="Arias-Moreno D.M."/>
            <person name="Jimenez-Jacinto V."/>
            <person name="Jimenez-Bremont J.F."/>
            <person name="Swaminathan K."/>
            <person name="Moose S.P."/>
            <person name="Guerrero-Gonzalez M.L."/>
            <person name="Marino-Ramirez L."/>
            <person name="Landsman D."/>
            <person name="Rodriguez-Kessler M."/>
            <person name="Delgado-Sanchez P."/>
        </authorList>
    </citation>
    <scope>NUCLEOTIDE SEQUENCE</scope>
    <source>
        <tissue evidence="1">Cladode</tissue>
    </source>
</reference>
<accession>A0A7C8ZBB9</accession>
<sequence>MTMTTTKHHKDTLQRKLCWETFGKTDQQAVNKAWQCDKHKLSPLTRDARCIYWSNTSKVRASLAPFHVEMSLIAGHVIKPEGDNRPRSTNCMIRCPASFMLPCNASLLLNFLHKFTLGTKLRLNILQATLYAKRGLPLLK</sequence>
<dbReference type="AlphaFoldDB" id="A0A7C8ZBB9"/>
<evidence type="ECO:0000313" key="1">
    <source>
        <dbReference type="EMBL" id="MBA4637935.1"/>
    </source>
</evidence>
<dbReference type="EMBL" id="GISG01107470">
    <property type="protein sequence ID" value="MBA4637935.1"/>
    <property type="molecule type" value="Transcribed_RNA"/>
</dbReference>